<evidence type="ECO:0000313" key="3">
    <source>
        <dbReference type="Proteomes" id="UP000092445"/>
    </source>
</evidence>
<reference evidence="2" key="2">
    <citation type="submission" date="2020-05" db="UniProtKB">
        <authorList>
            <consortium name="EnsemblMetazoa"/>
        </authorList>
    </citation>
    <scope>IDENTIFICATION</scope>
    <source>
        <strain evidence="2">IAEA</strain>
    </source>
</reference>
<keyword evidence="3" id="KW-1185">Reference proteome</keyword>
<name>A0A1A9ZLG8_GLOPL</name>
<evidence type="ECO:0000256" key="1">
    <source>
        <dbReference type="SAM" id="Phobius"/>
    </source>
</evidence>
<accession>A0A1A9ZLG8</accession>
<dbReference type="Proteomes" id="UP000092445">
    <property type="component" value="Unassembled WGS sequence"/>
</dbReference>
<sequence>MIVKVKRFYYFAIRETVNKPHNGISSKATRSSGDDDLLYDYAQLHSFNCNYSLLQCTQYRSPKNRQINSEELEKSSRYHYVIITFIAIVSRAVVVIVVVVLWFKQWSGYLF</sequence>
<reference evidence="3" key="1">
    <citation type="submission" date="2014-03" db="EMBL/GenBank/DDBJ databases">
        <authorList>
            <person name="Aksoy S."/>
            <person name="Warren W."/>
            <person name="Wilson R.K."/>
        </authorList>
    </citation>
    <scope>NUCLEOTIDE SEQUENCE [LARGE SCALE GENOMIC DNA]</scope>
    <source>
        <strain evidence="3">IAEA</strain>
    </source>
</reference>
<feature type="transmembrane region" description="Helical" evidence="1">
    <location>
        <begin position="80"/>
        <end position="103"/>
    </location>
</feature>
<keyword evidence="1" id="KW-1133">Transmembrane helix</keyword>
<dbReference type="VEuPathDB" id="VectorBase:GPAI018316"/>
<protein>
    <recommendedName>
        <fullName evidence="4">Transmembrane protein</fullName>
    </recommendedName>
</protein>
<dbReference type="EnsemblMetazoa" id="GPAI018316-RA">
    <property type="protein sequence ID" value="GPAI018316-PA"/>
    <property type="gene ID" value="GPAI018316"/>
</dbReference>
<proteinExistence type="predicted"/>
<keyword evidence="1" id="KW-0812">Transmembrane</keyword>
<dbReference type="AlphaFoldDB" id="A0A1A9ZLG8"/>
<organism evidence="2 3">
    <name type="scientific">Glossina pallidipes</name>
    <name type="common">Tsetse fly</name>
    <dbReference type="NCBI Taxonomy" id="7398"/>
    <lineage>
        <taxon>Eukaryota</taxon>
        <taxon>Metazoa</taxon>
        <taxon>Ecdysozoa</taxon>
        <taxon>Arthropoda</taxon>
        <taxon>Hexapoda</taxon>
        <taxon>Insecta</taxon>
        <taxon>Pterygota</taxon>
        <taxon>Neoptera</taxon>
        <taxon>Endopterygota</taxon>
        <taxon>Diptera</taxon>
        <taxon>Brachycera</taxon>
        <taxon>Muscomorpha</taxon>
        <taxon>Hippoboscoidea</taxon>
        <taxon>Glossinidae</taxon>
        <taxon>Glossina</taxon>
    </lineage>
</organism>
<evidence type="ECO:0000313" key="2">
    <source>
        <dbReference type="EnsemblMetazoa" id="GPAI018316-PA"/>
    </source>
</evidence>
<evidence type="ECO:0008006" key="4">
    <source>
        <dbReference type="Google" id="ProtNLM"/>
    </source>
</evidence>
<keyword evidence="1" id="KW-0472">Membrane</keyword>